<dbReference type="SUPFAM" id="SSF102114">
    <property type="entry name" value="Radical SAM enzymes"/>
    <property type="match status" value="1"/>
</dbReference>
<dbReference type="EMBL" id="GL883010">
    <property type="protein sequence ID" value="EGG21365.1"/>
    <property type="molecule type" value="Genomic_DNA"/>
</dbReference>
<dbReference type="Pfam" id="PF00919">
    <property type="entry name" value="UPF0004"/>
    <property type="match status" value="1"/>
</dbReference>
<dbReference type="SFLD" id="SFLDF00413">
    <property type="entry name" value="CDK5RAP1"/>
    <property type="match status" value="1"/>
</dbReference>
<keyword evidence="4" id="KW-0949">S-adenosyl-L-methionine</keyword>
<dbReference type="InterPro" id="IPR007197">
    <property type="entry name" value="rSAM"/>
</dbReference>
<keyword evidence="3" id="KW-0004">4Fe-4S</keyword>
<dbReference type="SMART" id="SM00729">
    <property type="entry name" value="Elp3"/>
    <property type="match status" value="1"/>
</dbReference>
<dbReference type="PROSITE" id="PS01278">
    <property type="entry name" value="MTTASE_RADICAL"/>
    <property type="match status" value="1"/>
</dbReference>
<dbReference type="Proteomes" id="UP000007797">
    <property type="component" value="Unassembled WGS sequence"/>
</dbReference>
<evidence type="ECO:0000259" key="9">
    <source>
        <dbReference type="PROSITE" id="PS51449"/>
    </source>
</evidence>
<dbReference type="SFLD" id="SFLDG01082">
    <property type="entry name" value="B12-binding_domain_containing"/>
    <property type="match status" value="1"/>
</dbReference>
<proteinExistence type="inferred from homology"/>
<dbReference type="InterPro" id="IPR023404">
    <property type="entry name" value="rSAM_horseshoe"/>
</dbReference>
<dbReference type="KEGG" id="dfa:DFA_01246"/>
<dbReference type="FunFam" id="3.40.50.12160:FF:000003">
    <property type="entry name" value="CDK5 regulatory subunit-associated protein 1"/>
    <property type="match status" value="1"/>
</dbReference>
<evidence type="ECO:0000313" key="11">
    <source>
        <dbReference type="EMBL" id="EGG21365.1"/>
    </source>
</evidence>
<feature type="domain" description="Radical SAM core" evidence="10">
    <location>
        <begin position="275"/>
        <end position="543"/>
    </location>
</feature>
<dbReference type="SFLD" id="SFLDF00273">
    <property type="entry name" value="(dimethylallyl)adenosine_tRNA"/>
    <property type="match status" value="1"/>
</dbReference>
<dbReference type="Pfam" id="PF01938">
    <property type="entry name" value="TRAM"/>
    <property type="match status" value="1"/>
</dbReference>
<organism evidence="11 12">
    <name type="scientific">Cavenderia fasciculata</name>
    <name type="common">Slime mold</name>
    <name type="synonym">Dictyostelium fasciculatum</name>
    <dbReference type="NCBI Taxonomy" id="261658"/>
    <lineage>
        <taxon>Eukaryota</taxon>
        <taxon>Amoebozoa</taxon>
        <taxon>Evosea</taxon>
        <taxon>Eumycetozoa</taxon>
        <taxon>Dictyostelia</taxon>
        <taxon>Acytosteliales</taxon>
        <taxon>Cavenderiaceae</taxon>
        <taxon>Cavenderia</taxon>
    </lineage>
</organism>
<name>F4PRM5_CACFS</name>
<dbReference type="FunFam" id="3.80.30.20:FF:000003">
    <property type="entry name" value="CDK5 regulatory subunit-associated protein 1"/>
    <property type="match status" value="1"/>
</dbReference>
<dbReference type="PROSITE" id="PS51918">
    <property type="entry name" value="RADICAL_SAM"/>
    <property type="match status" value="1"/>
</dbReference>
<keyword evidence="5" id="KW-0479">Metal-binding</keyword>
<dbReference type="GO" id="GO:0005829">
    <property type="term" value="C:cytosol"/>
    <property type="evidence" value="ECO:0007669"/>
    <property type="project" value="TreeGrafter"/>
</dbReference>
<feature type="domain" description="TRAM" evidence="8">
    <location>
        <begin position="545"/>
        <end position="620"/>
    </location>
</feature>
<evidence type="ECO:0000256" key="2">
    <source>
        <dbReference type="ARBA" id="ARBA00009815"/>
    </source>
</evidence>
<dbReference type="InterPro" id="IPR002792">
    <property type="entry name" value="TRAM_dom"/>
</dbReference>
<evidence type="ECO:0000256" key="1">
    <source>
        <dbReference type="ARBA" id="ARBA00001966"/>
    </source>
</evidence>
<sequence>MIRLSKCLVPNNTTRLSQLFISSSTSSRSTTNQFKASYCCSTSHHQHNHTTISSTNSIDTTTINNNNTTTLTGDRKKILSDNIKNGGVPSLNQFMKQHIDTVTGGVVDGDSLSQPLVDPFLLTANTTGDGRSVFVESYGCQMNFADTEVIYAVMKQSGYIIADSAKSADVIFLNTCAIRENAEDKIWFRLTELRKQKRVKRSQGGNMVIGVLGCMAERLKQKLLDSKNSVDLVVGPDAYRSLPALLGRIEDGQTAINVMLSADETYADIAPVRHDSNGLCAYVSIMRGCNNMCSYCIVPFTRGRERSRPLESILDEVKQLSKTGYKEITLLGQNVNSYNYIPGVDAETSSEQVEQKDNKMEKEKLQPREGFNTIYKSPKKGITFTELMDAVSLVDPEMRVRFTSPHPKDFPDSLIELVKVRPNICRQFHIPAQSGNSDVLERMRRGYTRESYIELIDLIKRELPDCSISSDFISGFCGETEQEHRDTISLMEYVGYENAYMFAYSLREKTHAHRSMKDDVTEDVKARRLKEVIDTYYKCIREKSKDELGKKHLVLVERQSRRSGDHFVGRTDSNKKCIVPMIDVTDPTNNNESTPIKLGDYVMVEIIDGSDITLQCKPLMKSSINHFNKYINQQQI</sequence>
<evidence type="ECO:0000313" key="12">
    <source>
        <dbReference type="Proteomes" id="UP000007797"/>
    </source>
</evidence>
<dbReference type="InterPro" id="IPR006463">
    <property type="entry name" value="MiaB_methiolase"/>
</dbReference>
<keyword evidence="12" id="KW-1185">Reference proteome</keyword>
<evidence type="ECO:0000256" key="5">
    <source>
        <dbReference type="ARBA" id="ARBA00022723"/>
    </source>
</evidence>
<dbReference type="SFLD" id="SFLDS00029">
    <property type="entry name" value="Radical_SAM"/>
    <property type="match status" value="1"/>
</dbReference>
<dbReference type="PROSITE" id="PS51449">
    <property type="entry name" value="MTTASE_N"/>
    <property type="match status" value="1"/>
</dbReference>
<dbReference type="GeneID" id="14873671"/>
<dbReference type="GO" id="GO:0035597">
    <property type="term" value="F:tRNA-2-methylthio-N(6)-dimethylallyladenosine(37) synthase activity"/>
    <property type="evidence" value="ECO:0007669"/>
    <property type="project" value="TreeGrafter"/>
</dbReference>
<dbReference type="STRING" id="1054147.F4PRM5"/>
<reference evidence="12" key="1">
    <citation type="journal article" date="2011" name="Genome Res.">
        <title>Phylogeny-wide analysis of social amoeba genomes highlights ancient origins for complex intercellular communication.</title>
        <authorList>
            <person name="Heidel A.J."/>
            <person name="Lawal H.M."/>
            <person name="Felder M."/>
            <person name="Schilde C."/>
            <person name="Helps N.R."/>
            <person name="Tunggal B."/>
            <person name="Rivero F."/>
            <person name="John U."/>
            <person name="Schleicher M."/>
            <person name="Eichinger L."/>
            <person name="Platzer M."/>
            <person name="Noegel A.A."/>
            <person name="Schaap P."/>
            <person name="Gloeckner G."/>
        </authorList>
    </citation>
    <scope>NUCLEOTIDE SEQUENCE [LARGE SCALE GENOMIC DNA]</scope>
    <source>
        <strain evidence="12">SH3</strain>
    </source>
</reference>
<evidence type="ECO:0000256" key="3">
    <source>
        <dbReference type="ARBA" id="ARBA00022485"/>
    </source>
</evidence>
<dbReference type="InterPro" id="IPR038135">
    <property type="entry name" value="Methylthiotransferase_N_sf"/>
</dbReference>
<feature type="domain" description="MTTase N-terminal" evidence="9">
    <location>
        <begin position="131"/>
        <end position="251"/>
    </location>
</feature>
<dbReference type="GO" id="GO:0005739">
    <property type="term" value="C:mitochondrion"/>
    <property type="evidence" value="ECO:0007669"/>
    <property type="project" value="TreeGrafter"/>
</dbReference>
<evidence type="ECO:0000256" key="6">
    <source>
        <dbReference type="ARBA" id="ARBA00023004"/>
    </source>
</evidence>
<accession>F4PRM5</accession>
<evidence type="ECO:0000259" key="10">
    <source>
        <dbReference type="PROSITE" id="PS51918"/>
    </source>
</evidence>
<dbReference type="AlphaFoldDB" id="F4PRM5"/>
<comment type="similarity">
    <text evidence="2">Belongs to the methylthiotransferase family. MiaB subfamily.</text>
</comment>
<dbReference type="GO" id="GO:0060255">
    <property type="term" value="P:regulation of macromolecule metabolic process"/>
    <property type="evidence" value="ECO:0007669"/>
    <property type="project" value="UniProtKB-ARBA"/>
</dbReference>
<keyword evidence="7" id="KW-0411">Iron-sulfur</keyword>
<dbReference type="Pfam" id="PF04055">
    <property type="entry name" value="Radical_SAM"/>
    <property type="match status" value="1"/>
</dbReference>
<comment type="cofactor">
    <cofactor evidence="1">
        <name>[4Fe-4S] cluster</name>
        <dbReference type="ChEBI" id="CHEBI:49883"/>
    </cofactor>
</comment>
<dbReference type="OrthoDB" id="190098at2759"/>
<dbReference type="InterPro" id="IPR006638">
    <property type="entry name" value="Elp3/MiaA/NifB-like_rSAM"/>
</dbReference>
<evidence type="ECO:0000256" key="7">
    <source>
        <dbReference type="ARBA" id="ARBA00023014"/>
    </source>
</evidence>
<dbReference type="GO" id="GO:0046872">
    <property type="term" value="F:metal ion binding"/>
    <property type="evidence" value="ECO:0007669"/>
    <property type="project" value="UniProtKB-KW"/>
</dbReference>
<dbReference type="Gene3D" id="3.40.50.12160">
    <property type="entry name" value="Methylthiotransferase, N-terminal domain"/>
    <property type="match status" value="1"/>
</dbReference>
<dbReference type="InterPro" id="IPR013848">
    <property type="entry name" value="Methylthiotransferase_N"/>
</dbReference>
<dbReference type="RefSeq" id="XP_004359215.1">
    <property type="nucleotide sequence ID" value="XM_004359158.1"/>
</dbReference>
<dbReference type="CDD" id="cd01335">
    <property type="entry name" value="Radical_SAM"/>
    <property type="match status" value="1"/>
</dbReference>
<dbReference type="HAMAP" id="MF_01864">
    <property type="entry name" value="tRNA_metthiotr_MiaB"/>
    <property type="match status" value="1"/>
</dbReference>
<dbReference type="Gene3D" id="3.80.30.20">
    <property type="entry name" value="tm_1862 like domain"/>
    <property type="match status" value="1"/>
</dbReference>
<protein>
    <submittedName>
        <fullName evidence="11">Uncharacterized protein</fullName>
    </submittedName>
</protein>
<evidence type="ECO:0000259" key="8">
    <source>
        <dbReference type="PROSITE" id="PS50926"/>
    </source>
</evidence>
<evidence type="ECO:0000256" key="4">
    <source>
        <dbReference type="ARBA" id="ARBA00022691"/>
    </source>
</evidence>
<dbReference type="SFLD" id="SFLDG01061">
    <property type="entry name" value="methylthiotransferase"/>
    <property type="match status" value="1"/>
</dbReference>
<gene>
    <name evidence="11" type="ORF">DFA_01246</name>
</gene>
<dbReference type="OMA" id="CEHFHIP"/>
<dbReference type="GO" id="GO:0051539">
    <property type="term" value="F:4 iron, 4 sulfur cluster binding"/>
    <property type="evidence" value="ECO:0007669"/>
    <property type="project" value="UniProtKB-KW"/>
</dbReference>
<dbReference type="InterPro" id="IPR058240">
    <property type="entry name" value="rSAM_sf"/>
</dbReference>
<keyword evidence="6" id="KW-0408">Iron</keyword>
<dbReference type="NCBIfam" id="TIGR00089">
    <property type="entry name" value="MiaB/RimO family radical SAM methylthiotransferase"/>
    <property type="match status" value="1"/>
</dbReference>
<dbReference type="PANTHER" id="PTHR43020">
    <property type="entry name" value="CDK5 REGULATORY SUBUNIT-ASSOCIATED PROTEIN 1"/>
    <property type="match status" value="1"/>
</dbReference>
<dbReference type="GO" id="GO:0080090">
    <property type="term" value="P:regulation of primary metabolic process"/>
    <property type="evidence" value="ECO:0007669"/>
    <property type="project" value="UniProtKB-ARBA"/>
</dbReference>
<dbReference type="InterPro" id="IPR020612">
    <property type="entry name" value="Methylthiotransferase_CS"/>
</dbReference>
<dbReference type="PANTHER" id="PTHR43020:SF2">
    <property type="entry name" value="MITOCHONDRIAL TRNA METHYLTHIOTRANSFERASE CDK5RAP1"/>
    <property type="match status" value="1"/>
</dbReference>
<dbReference type="PROSITE" id="PS50926">
    <property type="entry name" value="TRAM"/>
    <property type="match status" value="1"/>
</dbReference>
<dbReference type="InterPro" id="IPR005839">
    <property type="entry name" value="Methylthiotransferase"/>
</dbReference>